<sequence>MAETLMPKKIKFLTGLLATGGGILFGYDIGIIAGALKQLKLHFSLSCTMEEMIVSSMLLGALFGSIFGGYFIDKCGRKPSIIASSILYLAGALFLALAQNYVTLIIGRVMLGFAMSLAAASECVYVSELAPANIRGSLVSLNEFGITIGILLSYFMNVAFSNDLFNGWRFMFGLSSIGAFVVIFLILYLPPSPRYLLMKGQADAAKQTLRATRIHQTEQEERMIDQEFSRLESQFASAPALKCADLLGKRVRYPACIGALLVILQQSTGEPNVLFYANTILSNMGFRSDVAASLGAVGLGVAKVLATIVCFLLVDKWGRRTFLLAGSVAMAITILGLALLTLNSNLENTSICTDDHPNNTVAFNTSSSNAKSSDPTSPPLRYFALILLMIFIAAYSMSFGPVSWIVLSEIFPMQLRGRLFSFTTSLNWASNLVVSSTFLGFMKQTGGLTWPFLVNAFLCIVSVIFIYFVVPETRGKTLEGISALWDNGLQYKEKLCCCCKSKNDIHRTHLISASDSTDLDRF</sequence>
<organism evidence="11 12">
    <name type="scientific">Clavelina lepadiformis</name>
    <name type="common">Light-bulb sea squirt</name>
    <name type="synonym">Ascidia lepadiformis</name>
    <dbReference type="NCBI Taxonomy" id="159417"/>
    <lineage>
        <taxon>Eukaryota</taxon>
        <taxon>Metazoa</taxon>
        <taxon>Chordata</taxon>
        <taxon>Tunicata</taxon>
        <taxon>Ascidiacea</taxon>
        <taxon>Aplousobranchia</taxon>
        <taxon>Clavelinidae</taxon>
        <taxon>Clavelina</taxon>
    </lineage>
</organism>
<gene>
    <name evidence="11" type="ORF">CVLEPA_LOCUS5624</name>
</gene>
<feature type="transmembrane region" description="Helical" evidence="9">
    <location>
        <begin position="448"/>
        <end position="470"/>
    </location>
</feature>
<evidence type="ECO:0000313" key="12">
    <source>
        <dbReference type="Proteomes" id="UP001642483"/>
    </source>
</evidence>
<feature type="transmembrane region" description="Helical" evidence="9">
    <location>
        <begin position="321"/>
        <end position="340"/>
    </location>
</feature>
<dbReference type="InterPro" id="IPR036259">
    <property type="entry name" value="MFS_trans_sf"/>
</dbReference>
<feature type="transmembrane region" description="Helical" evidence="9">
    <location>
        <begin position="138"/>
        <end position="156"/>
    </location>
</feature>
<feature type="transmembrane region" description="Helical" evidence="9">
    <location>
        <begin position="168"/>
        <end position="189"/>
    </location>
</feature>
<evidence type="ECO:0000256" key="8">
    <source>
        <dbReference type="RuleBase" id="RU003346"/>
    </source>
</evidence>
<evidence type="ECO:0000256" key="4">
    <source>
        <dbReference type="ARBA" id="ARBA00022448"/>
    </source>
</evidence>
<dbReference type="Gene3D" id="1.20.1250.20">
    <property type="entry name" value="MFS general substrate transporter like domains"/>
    <property type="match status" value="1"/>
</dbReference>
<dbReference type="InterPro" id="IPR003663">
    <property type="entry name" value="Sugar/inositol_transpt"/>
</dbReference>
<keyword evidence="4 8" id="KW-0813">Transport</keyword>
<feature type="transmembrane region" description="Helical" evidence="9">
    <location>
        <begin position="79"/>
        <end position="99"/>
    </location>
</feature>
<comment type="similarity">
    <text evidence="3">Belongs to the major facilitator superfamily. Sugar transporter (TC 2.A.1.1) family. Glucose transporter subfamily.</text>
</comment>
<evidence type="ECO:0000256" key="7">
    <source>
        <dbReference type="ARBA" id="ARBA00023136"/>
    </source>
</evidence>
<dbReference type="PRINTS" id="PR00171">
    <property type="entry name" value="SUGRTRNSPORT"/>
</dbReference>
<feature type="transmembrane region" description="Helical" evidence="9">
    <location>
        <begin position="382"/>
        <end position="407"/>
    </location>
</feature>
<reference evidence="11 12" key="1">
    <citation type="submission" date="2024-02" db="EMBL/GenBank/DDBJ databases">
        <authorList>
            <person name="Daric V."/>
            <person name="Darras S."/>
        </authorList>
    </citation>
    <scope>NUCLEOTIDE SEQUENCE [LARGE SCALE GENOMIC DNA]</scope>
</reference>
<dbReference type="PANTHER" id="PTHR48023">
    <property type="entry name" value="D-XYLOSE-PROTON SYMPORTER-LIKE 2"/>
    <property type="match status" value="1"/>
</dbReference>
<dbReference type="SUPFAM" id="SSF103473">
    <property type="entry name" value="MFS general substrate transporter"/>
    <property type="match status" value="1"/>
</dbReference>
<dbReference type="Pfam" id="PF00083">
    <property type="entry name" value="Sugar_tr"/>
    <property type="match status" value="1"/>
</dbReference>
<evidence type="ECO:0000256" key="5">
    <source>
        <dbReference type="ARBA" id="ARBA00022692"/>
    </source>
</evidence>
<keyword evidence="5 9" id="KW-0812">Transmembrane</keyword>
<evidence type="ECO:0000256" key="3">
    <source>
        <dbReference type="ARBA" id="ARBA00007004"/>
    </source>
</evidence>
<dbReference type="NCBIfam" id="TIGR00879">
    <property type="entry name" value="SP"/>
    <property type="match status" value="1"/>
</dbReference>
<proteinExistence type="inferred from homology"/>
<evidence type="ECO:0000259" key="10">
    <source>
        <dbReference type="PROSITE" id="PS50850"/>
    </source>
</evidence>
<feature type="domain" description="Major facilitator superfamily (MFS) profile" evidence="10">
    <location>
        <begin position="14"/>
        <end position="474"/>
    </location>
</feature>
<dbReference type="InterPro" id="IPR050820">
    <property type="entry name" value="MFS_Sugar_Transporter"/>
</dbReference>
<comment type="subcellular location">
    <subcellularLocation>
        <location evidence="2">Cytoplasm</location>
        <location evidence="2">Perinuclear region</location>
    </subcellularLocation>
    <subcellularLocation>
        <location evidence="1">Membrane</location>
        <topology evidence="1">Multi-pass membrane protein</topology>
    </subcellularLocation>
</comment>
<dbReference type="InterPro" id="IPR020846">
    <property type="entry name" value="MFS_dom"/>
</dbReference>
<keyword evidence="12" id="KW-1185">Reference proteome</keyword>
<dbReference type="InterPro" id="IPR005828">
    <property type="entry name" value="MFS_sugar_transport-like"/>
</dbReference>
<feature type="transmembrane region" description="Helical" evidence="9">
    <location>
        <begin position="419"/>
        <end position="442"/>
    </location>
</feature>
<evidence type="ECO:0000256" key="9">
    <source>
        <dbReference type="SAM" id="Phobius"/>
    </source>
</evidence>
<keyword evidence="6 9" id="KW-1133">Transmembrane helix</keyword>
<dbReference type="Proteomes" id="UP001642483">
    <property type="component" value="Unassembled WGS sequence"/>
</dbReference>
<name>A0ABP0F8W1_CLALP</name>
<dbReference type="EMBL" id="CAWYQH010000024">
    <property type="protein sequence ID" value="CAK8676137.1"/>
    <property type="molecule type" value="Genomic_DNA"/>
</dbReference>
<protein>
    <recommendedName>
        <fullName evidence="10">Major facilitator superfamily (MFS) profile domain-containing protein</fullName>
    </recommendedName>
</protein>
<feature type="transmembrane region" description="Helical" evidence="9">
    <location>
        <begin position="290"/>
        <end position="314"/>
    </location>
</feature>
<dbReference type="PROSITE" id="PS50850">
    <property type="entry name" value="MFS"/>
    <property type="match status" value="1"/>
</dbReference>
<keyword evidence="7 9" id="KW-0472">Membrane</keyword>
<feature type="transmembrane region" description="Helical" evidence="9">
    <location>
        <begin position="12"/>
        <end position="33"/>
    </location>
</feature>
<evidence type="ECO:0000256" key="6">
    <source>
        <dbReference type="ARBA" id="ARBA00022989"/>
    </source>
</evidence>
<comment type="caution">
    <text evidence="11">The sequence shown here is derived from an EMBL/GenBank/DDBJ whole genome shotgun (WGS) entry which is preliminary data.</text>
</comment>
<feature type="transmembrane region" description="Helical" evidence="9">
    <location>
        <begin position="53"/>
        <end position="72"/>
    </location>
</feature>
<accession>A0ABP0F8W1</accession>
<dbReference type="PANTHER" id="PTHR48023:SF4">
    <property type="entry name" value="D-XYLOSE-PROTON SYMPORTER-LIKE 2"/>
    <property type="match status" value="1"/>
</dbReference>
<evidence type="ECO:0000313" key="11">
    <source>
        <dbReference type="EMBL" id="CAK8676137.1"/>
    </source>
</evidence>
<evidence type="ECO:0000256" key="2">
    <source>
        <dbReference type="ARBA" id="ARBA00004556"/>
    </source>
</evidence>
<evidence type="ECO:0000256" key="1">
    <source>
        <dbReference type="ARBA" id="ARBA00004141"/>
    </source>
</evidence>